<feature type="transmembrane region" description="Helical" evidence="1">
    <location>
        <begin position="33"/>
        <end position="54"/>
    </location>
</feature>
<reference evidence="2 3" key="1">
    <citation type="submission" date="2019-02" db="EMBL/GenBank/DDBJ databases">
        <title>Deep-cultivation of Planctomycetes and their phenomic and genomic characterization uncovers novel biology.</title>
        <authorList>
            <person name="Wiegand S."/>
            <person name="Jogler M."/>
            <person name="Boedeker C."/>
            <person name="Pinto D."/>
            <person name="Vollmers J."/>
            <person name="Rivas-Marin E."/>
            <person name="Kohn T."/>
            <person name="Peeters S.H."/>
            <person name="Heuer A."/>
            <person name="Rast P."/>
            <person name="Oberbeckmann S."/>
            <person name="Bunk B."/>
            <person name="Jeske O."/>
            <person name="Meyerdierks A."/>
            <person name="Storesund J.E."/>
            <person name="Kallscheuer N."/>
            <person name="Luecker S."/>
            <person name="Lage O.M."/>
            <person name="Pohl T."/>
            <person name="Merkel B.J."/>
            <person name="Hornburger P."/>
            <person name="Mueller R.-W."/>
            <person name="Bruemmer F."/>
            <person name="Labrenz M."/>
            <person name="Spormann A.M."/>
            <person name="Op den Camp H."/>
            <person name="Overmann J."/>
            <person name="Amann R."/>
            <person name="Jetten M.S.M."/>
            <person name="Mascher T."/>
            <person name="Medema M.H."/>
            <person name="Devos D.P."/>
            <person name="Kaster A.-K."/>
            <person name="Ovreas L."/>
            <person name="Rohde M."/>
            <person name="Galperin M.Y."/>
            <person name="Jogler C."/>
        </authorList>
    </citation>
    <scope>NUCLEOTIDE SEQUENCE [LARGE SCALE GENOMIC DNA]</scope>
    <source>
        <strain evidence="2 3">Pan161</strain>
    </source>
</reference>
<keyword evidence="1" id="KW-1133">Transmembrane helix</keyword>
<keyword evidence="1" id="KW-0472">Membrane</keyword>
<feature type="transmembrane region" description="Helical" evidence="1">
    <location>
        <begin position="152"/>
        <end position="175"/>
    </location>
</feature>
<keyword evidence="1" id="KW-0812">Transmembrane</keyword>
<name>A0A517VHI0_9PLAN</name>
<dbReference type="Proteomes" id="UP000316855">
    <property type="component" value="Chromosome"/>
</dbReference>
<gene>
    <name evidence="2" type="ORF">Pan161_41330</name>
</gene>
<dbReference type="KEGG" id="gax:Pan161_41330"/>
<dbReference type="RefSeq" id="WP_145230169.1">
    <property type="nucleotide sequence ID" value="NZ_CP036343.1"/>
</dbReference>
<keyword evidence="3" id="KW-1185">Reference proteome</keyword>
<evidence type="ECO:0000313" key="3">
    <source>
        <dbReference type="Proteomes" id="UP000316855"/>
    </source>
</evidence>
<dbReference type="AlphaFoldDB" id="A0A517VHI0"/>
<evidence type="ECO:0000313" key="2">
    <source>
        <dbReference type="EMBL" id="QDT92466.1"/>
    </source>
</evidence>
<dbReference type="OrthoDB" id="259178at2"/>
<sequence>MKRTIPLLISAMTGFILIGTAFIPRFVDWGNIAMAWFNLLAAFAFILGGGNLLKMQLQKISAQQPGWGYAAVTLIAFFITLFVGLAKVGVHPNVNFPEFTWSGDYLQEDGAFWWLFEYIFTPLSATMFALLAFYISSAAFRAFRAKNTEATILLIIAVIILLGRTYASVWLTGWFPDEFILGESGIKYSDFKLQNLSEIIMEDFMTPGMRAIKIGIALGVASTSLKVLLGVDRSYLGSDQEA</sequence>
<feature type="transmembrane region" description="Helical" evidence="1">
    <location>
        <begin position="111"/>
        <end position="140"/>
    </location>
</feature>
<organism evidence="2 3">
    <name type="scientific">Gimesia algae</name>
    <dbReference type="NCBI Taxonomy" id="2527971"/>
    <lineage>
        <taxon>Bacteria</taxon>
        <taxon>Pseudomonadati</taxon>
        <taxon>Planctomycetota</taxon>
        <taxon>Planctomycetia</taxon>
        <taxon>Planctomycetales</taxon>
        <taxon>Planctomycetaceae</taxon>
        <taxon>Gimesia</taxon>
    </lineage>
</organism>
<accession>A0A517VHI0</accession>
<protein>
    <submittedName>
        <fullName evidence="2">Uncharacterized protein</fullName>
    </submittedName>
</protein>
<dbReference type="EMBL" id="CP036343">
    <property type="protein sequence ID" value="QDT92466.1"/>
    <property type="molecule type" value="Genomic_DNA"/>
</dbReference>
<evidence type="ECO:0000256" key="1">
    <source>
        <dbReference type="SAM" id="Phobius"/>
    </source>
</evidence>
<proteinExistence type="predicted"/>
<feature type="transmembrane region" description="Helical" evidence="1">
    <location>
        <begin position="7"/>
        <end position="27"/>
    </location>
</feature>
<feature type="transmembrane region" description="Helical" evidence="1">
    <location>
        <begin position="66"/>
        <end position="91"/>
    </location>
</feature>